<organism evidence="1">
    <name type="scientific">Noctiluca scintillans</name>
    <name type="common">Sea sparkle</name>
    <name type="synonym">Red tide dinoflagellate</name>
    <dbReference type="NCBI Taxonomy" id="2966"/>
    <lineage>
        <taxon>Eukaryota</taxon>
        <taxon>Sar</taxon>
        <taxon>Alveolata</taxon>
        <taxon>Dinophyceae</taxon>
        <taxon>Noctilucales</taxon>
        <taxon>Noctilucaceae</taxon>
        <taxon>Noctiluca</taxon>
    </lineage>
</organism>
<accession>A0A7S1AZY5</accession>
<protein>
    <submittedName>
        <fullName evidence="1">Uncharacterized protein</fullName>
    </submittedName>
</protein>
<reference evidence="1" key="1">
    <citation type="submission" date="2021-01" db="EMBL/GenBank/DDBJ databases">
        <authorList>
            <person name="Corre E."/>
            <person name="Pelletier E."/>
            <person name="Niang G."/>
            <person name="Scheremetjew M."/>
            <person name="Finn R."/>
            <person name="Kale V."/>
            <person name="Holt S."/>
            <person name="Cochrane G."/>
            <person name="Meng A."/>
            <person name="Brown T."/>
            <person name="Cohen L."/>
        </authorList>
    </citation>
    <scope>NUCLEOTIDE SEQUENCE</scope>
</reference>
<evidence type="ECO:0000313" key="1">
    <source>
        <dbReference type="EMBL" id="CAD8870231.1"/>
    </source>
</evidence>
<dbReference type="AlphaFoldDB" id="A0A7S1AZY5"/>
<name>A0A7S1AZY5_NOCSC</name>
<proteinExistence type="predicted"/>
<gene>
    <name evidence="1" type="ORF">NSCI0253_LOCUS44588</name>
</gene>
<dbReference type="EMBL" id="HBFQ01062995">
    <property type="protein sequence ID" value="CAD8870231.1"/>
    <property type="molecule type" value="Transcribed_RNA"/>
</dbReference>
<sequence length="395" mass="43972">MASFHADKQTSKKVLSRAWSSTFSDVVGRPLIVDSQTFALNLAARIDEMYLTEQELLWDSEVCAVGQLAASAVIAGAEVAATCAKAKIGAWKLEADAAKSLMIRFKARESDGVPIEELLRDLKFRRERASSKLFKWLNRVEQAPDQVEEATRMLETMCATLSNISDDYVELAEAKTELSVIFYQLQEALHELLREREESLLPKLKMMCALTIRRTGRATHIINGARFRRVRWVPRIILASLVLARSDVRSLISSTTVESVANHIQDKRLSDAFVKDEVLCDRVQVAARHLAEHLDNLTPLSARALIAHNQGTFSFHKSVARSHVRFVPGVSLVTTFMDAASPSMETRANCIAQVQAESGNIQSILDMVNTRSDFWQVHLATSRAAPKLGRVSSVP</sequence>